<keyword evidence="3" id="KW-1185">Reference proteome</keyword>
<dbReference type="KEGG" id="fcy:FRACYDRAFT_244873"/>
<evidence type="ECO:0000256" key="1">
    <source>
        <dbReference type="SAM" id="MobiDB-lite"/>
    </source>
</evidence>
<dbReference type="InParanoid" id="A0A1E7F0H5"/>
<feature type="region of interest" description="Disordered" evidence="1">
    <location>
        <begin position="1"/>
        <end position="20"/>
    </location>
</feature>
<dbReference type="Proteomes" id="UP000095751">
    <property type="component" value="Unassembled WGS sequence"/>
</dbReference>
<gene>
    <name evidence="2" type="ORF">FRACYDRAFT_244873</name>
</gene>
<protein>
    <submittedName>
        <fullName evidence="2">Uncharacterized protein</fullName>
    </submittedName>
</protein>
<evidence type="ECO:0000313" key="2">
    <source>
        <dbReference type="EMBL" id="OEU11750.1"/>
    </source>
</evidence>
<sequence>MGGYYAEDLTNDNIDNNYDNEDRSKTHMIFGVRCIEKEKSFLIPTTITTTITETARTDTIEMTVTGLQPLLKYDDDDEDDDDDCVVLREDDNTNDDDDFVSILLEQANRSLQKQPKLRVLEIGADPIFSLALSKLISYTISSTSTNDDDDEGVTHSVTIYHPDERRLLVLDHAYQFFNEITSNKCSFQTVPLKNDVPLNIDSDSDNDNAIHANCCSWIVFTSAKLVSKRLDAVMTIVAAKSIIRRFEKF</sequence>
<dbReference type="EMBL" id="KV784366">
    <property type="protein sequence ID" value="OEU11750.1"/>
    <property type="molecule type" value="Genomic_DNA"/>
</dbReference>
<name>A0A1E7F0H5_9STRA</name>
<dbReference type="OrthoDB" id="10670995at2759"/>
<evidence type="ECO:0000313" key="3">
    <source>
        <dbReference type="Proteomes" id="UP000095751"/>
    </source>
</evidence>
<organism evidence="2 3">
    <name type="scientific">Fragilariopsis cylindrus CCMP1102</name>
    <dbReference type="NCBI Taxonomy" id="635003"/>
    <lineage>
        <taxon>Eukaryota</taxon>
        <taxon>Sar</taxon>
        <taxon>Stramenopiles</taxon>
        <taxon>Ochrophyta</taxon>
        <taxon>Bacillariophyta</taxon>
        <taxon>Bacillariophyceae</taxon>
        <taxon>Bacillariophycidae</taxon>
        <taxon>Bacillariales</taxon>
        <taxon>Bacillariaceae</taxon>
        <taxon>Fragilariopsis</taxon>
    </lineage>
</organism>
<reference evidence="2 3" key="1">
    <citation type="submission" date="2016-09" db="EMBL/GenBank/DDBJ databases">
        <title>Extensive genetic diversity and differential bi-allelic expression allows diatom success in the polar Southern Ocean.</title>
        <authorList>
            <consortium name="DOE Joint Genome Institute"/>
            <person name="Mock T."/>
            <person name="Otillar R.P."/>
            <person name="Strauss J."/>
            <person name="Dupont C."/>
            <person name="Frickenhaus S."/>
            <person name="Maumus F."/>
            <person name="Mcmullan M."/>
            <person name="Sanges R."/>
            <person name="Schmutz J."/>
            <person name="Toseland A."/>
            <person name="Valas R."/>
            <person name="Veluchamy A."/>
            <person name="Ward B.J."/>
            <person name="Allen A."/>
            <person name="Barry K."/>
            <person name="Falciatore A."/>
            <person name="Ferrante M."/>
            <person name="Fortunato A.E."/>
            <person name="Gloeckner G."/>
            <person name="Gruber A."/>
            <person name="Hipkin R."/>
            <person name="Janech M."/>
            <person name="Kroth P."/>
            <person name="Leese F."/>
            <person name="Lindquist E."/>
            <person name="Lyon B.R."/>
            <person name="Martin J."/>
            <person name="Mayer C."/>
            <person name="Parker M."/>
            <person name="Quesneville H."/>
            <person name="Raymond J."/>
            <person name="Uhlig C."/>
            <person name="Valentin K.U."/>
            <person name="Worden A.Z."/>
            <person name="Armbrust E.V."/>
            <person name="Bowler C."/>
            <person name="Green B."/>
            <person name="Moulton V."/>
            <person name="Van Oosterhout C."/>
            <person name="Grigoriev I."/>
        </authorList>
    </citation>
    <scope>NUCLEOTIDE SEQUENCE [LARGE SCALE GENOMIC DNA]</scope>
    <source>
        <strain evidence="2 3">CCMP1102</strain>
    </source>
</reference>
<dbReference type="AlphaFoldDB" id="A0A1E7F0H5"/>
<accession>A0A1E7F0H5</accession>
<proteinExistence type="predicted"/>